<sequence length="119" mass="12802">MNVYKNLNVDLHRTEAPQVGARYVGAGGRAPPRAAPARGPRGAHTAAVTNRIVELPLSYYVTSLRLPTFGTNSLTCISYRSPITTFAADQNSRSLPSITILSIYKATDGAATRVTREDP</sequence>
<gene>
    <name evidence="1" type="ORF">EVAR_85036_1</name>
</gene>
<organism evidence="1 2">
    <name type="scientific">Eumeta variegata</name>
    <name type="common">Bagworm moth</name>
    <name type="synonym">Eumeta japonica</name>
    <dbReference type="NCBI Taxonomy" id="151549"/>
    <lineage>
        <taxon>Eukaryota</taxon>
        <taxon>Metazoa</taxon>
        <taxon>Ecdysozoa</taxon>
        <taxon>Arthropoda</taxon>
        <taxon>Hexapoda</taxon>
        <taxon>Insecta</taxon>
        <taxon>Pterygota</taxon>
        <taxon>Neoptera</taxon>
        <taxon>Endopterygota</taxon>
        <taxon>Lepidoptera</taxon>
        <taxon>Glossata</taxon>
        <taxon>Ditrysia</taxon>
        <taxon>Tineoidea</taxon>
        <taxon>Psychidae</taxon>
        <taxon>Oiketicinae</taxon>
        <taxon>Eumeta</taxon>
    </lineage>
</organism>
<evidence type="ECO:0000313" key="1">
    <source>
        <dbReference type="EMBL" id="GBP47444.1"/>
    </source>
</evidence>
<dbReference type="Proteomes" id="UP000299102">
    <property type="component" value="Unassembled WGS sequence"/>
</dbReference>
<evidence type="ECO:0000313" key="2">
    <source>
        <dbReference type="Proteomes" id="UP000299102"/>
    </source>
</evidence>
<name>A0A4C1WBB7_EUMVA</name>
<keyword evidence="2" id="KW-1185">Reference proteome</keyword>
<protein>
    <submittedName>
        <fullName evidence="1">Uncharacterized protein</fullName>
    </submittedName>
</protein>
<reference evidence="1 2" key="1">
    <citation type="journal article" date="2019" name="Commun. Biol.">
        <title>The bagworm genome reveals a unique fibroin gene that provides high tensile strength.</title>
        <authorList>
            <person name="Kono N."/>
            <person name="Nakamura H."/>
            <person name="Ohtoshi R."/>
            <person name="Tomita M."/>
            <person name="Numata K."/>
            <person name="Arakawa K."/>
        </authorList>
    </citation>
    <scope>NUCLEOTIDE SEQUENCE [LARGE SCALE GENOMIC DNA]</scope>
</reference>
<dbReference type="EMBL" id="BGZK01000501">
    <property type="protein sequence ID" value="GBP47444.1"/>
    <property type="molecule type" value="Genomic_DNA"/>
</dbReference>
<dbReference type="AlphaFoldDB" id="A0A4C1WBB7"/>
<proteinExistence type="predicted"/>
<accession>A0A4C1WBB7</accession>
<comment type="caution">
    <text evidence="1">The sequence shown here is derived from an EMBL/GenBank/DDBJ whole genome shotgun (WGS) entry which is preliminary data.</text>
</comment>